<keyword evidence="2" id="KW-1185">Reference proteome</keyword>
<evidence type="ECO:0000313" key="2">
    <source>
        <dbReference type="Proteomes" id="UP001072034"/>
    </source>
</evidence>
<dbReference type="SUPFAM" id="SSF53335">
    <property type="entry name" value="S-adenosyl-L-methionine-dependent methyltransferases"/>
    <property type="match status" value="1"/>
</dbReference>
<protein>
    <recommendedName>
        <fullName evidence="3">SAM-dependent methyltransferase</fullName>
    </recommendedName>
</protein>
<comment type="caution">
    <text evidence="1">The sequence shown here is derived from an EMBL/GenBank/DDBJ whole genome shotgun (WGS) entry which is preliminary data.</text>
</comment>
<dbReference type="Proteomes" id="UP001072034">
    <property type="component" value="Unassembled WGS sequence"/>
</dbReference>
<evidence type="ECO:0000313" key="1">
    <source>
        <dbReference type="EMBL" id="MCZ0857678.1"/>
    </source>
</evidence>
<dbReference type="RefSeq" id="WP_268917217.1">
    <property type="nucleotide sequence ID" value="NZ_JAPTMY010000011.1"/>
</dbReference>
<dbReference type="InterPro" id="IPR029063">
    <property type="entry name" value="SAM-dependent_MTases_sf"/>
</dbReference>
<sequence length="300" mass="31277">MGLFSDWRAFHRASRAHGGSLRILKEAARDLASLKEPMEGVALPEGAVEVVAPEGAVSTEDVDRDFETECWGALDALAEAGGGTVLAIGMGGERLALLLEHLLPDYRAGLDVVAVEERGPAATSARERLGPLGARVEERADAGSRLPLADGGARLVMNRLKALSVPDVVRVLAPGGLLITQQVDDAGAPGTPDIPVASEVPGIPGTRGRLDVRASRPSVRLRAMTVALSEAGLIVESTSQWSRAVDVGSADELAADWGAVHPGAPGPDRAAVLARIREESGGGPVLLVARRFCIRARRPS</sequence>
<evidence type="ECO:0008006" key="3">
    <source>
        <dbReference type="Google" id="ProtNLM"/>
    </source>
</evidence>
<proteinExistence type="predicted"/>
<gene>
    <name evidence="1" type="ORF">OHJ16_06430</name>
</gene>
<dbReference type="Gene3D" id="3.40.50.150">
    <property type="entry name" value="Vaccinia Virus protein VP39"/>
    <property type="match status" value="1"/>
</dbReference>
<name>A0ABT4I7G2_9ACTO</name>
<reference evidence="1" key="1">
    <citation type="submission" date="2022-10" db="EMBL/GenBank/DDBJ databases">
        <title>Genome sequence of Actinomyces israelii ATCC 10048.</title>
        <authorList>
            <person name="Watt R.M."/>
            <person name="Tong W.M."/>
        </authorList>
    </citation>
    <scope>NUCLEOTIDE SEQUENCE</scope>
    <source>
        <strain evidence="1">ATCC 10048</strain>
    </source>
</reference>
<dbReference type="EMBL" id="JAPTMY010000011">
    <property type="protein sequence ID" value="MCZ0857678.1"/>
    <property type="molecule type" value="Genomic_DNA"/>
</dbReference>
<organism evidence="1 2">
    <name type="scientific">Actinomyces israelii</name>
    <dbReference type="NCBI Taxonomy" id="1659"/>
    <lineage>
        <taxon>Bacteria</taxon>
        <taxon>Bacillati</taxon>
        <taxon>Actinomycetota</taxon>
        <taxon>Actinomycetes</taxon>
        <taxon>Actinomycetales</taxon>
        <taxon>Actinomycetaceae</taxon>
        <taxon>Actinomyces</taxon>
    </lineage>
</organism>
<accession>A0ABT4I7G2</accession>